<evidence type="ECO:0000313" key="2">
    <source>
        <dbReference type="EMBL" id="CAK9093563.1"/>
    </source>
</evidence>
<dbReference type="Proteomes" id="UP001642484">
    <property type="component" value="Unassembled WGS sequence"/>
</dbReference>
<dbReference type="InterPro" id="IPR049625">
    <property type="entry name" value="Glyco_transf_61_cat"/>
</dbReference>
<reference evidence="2 3" key="1">
    <citation type="submission" date="2024-02" db="EMBL/GenBank/DDBJ databases">
        <authorList>
            <person name="Chen Y."/>
            <person name="Shah S."/>
            <person name="Dougan E. K."/>
            <person name="Thang M."/>
            <person name="Chan C."/>
        </authorList>
    </citation>
    <scope>NUCLEOTIDE SEQUENCE [LARGE SCALE GENOMIC DNA]</scope>
</reference>
<organism evidence="2 3">
    <name type="scientific">Durusdinium trenchii</name>
    <dbReference type="NCBI Taxonomy" id="1381693"/>
    <lineage>
        <taxon>Eukaryota</taxon>
        <taxon>Sar</taxon>
        <taxon>Alveolata</taxon>
        <taxon>Dinophyceae</taxon>
        <taxon>Suessiales</taxon>
        <taxon>Symbiodiniaceae</taxon>
        <taxon>Durusdinium</taxon>
    </lineage>
</organism>
<dbReference type="Pfam" id="PF04577">
    <property type="entry name" value="Glyco_transf_61"/>
    <property type="match status" value="1"/>
</dbReference>
<evidence type="ECO:0000259" key="1">
    <source>
        <dbReference type="Pfam" id="PF04577"/>
    </source>
</evidence>
<keyword evidence="3" id="KW-1185">Reference proteome</keyword>
<dbReference type="EMBL" id="CAXAMN010025228">
    <property type="protein sequence ID" value="CAK9093563.1"/>
    <property type="molecule type" value="Genomic_DNA"/>
</dbReference>
<proteinExistence type="predicted"/>
<sequence length="868" mass="98077">MKKIRDWMDRCRPLTCACAMAVMVVPYRLYPQHFQVRHFNDRRSHSHEDALETASLHTSNPGTFDGLETQQPTTIAVATIVGQADGTFTTTIATTSRLAQVTTSASIEPACFVHNVLPCPNGEGIGGLFRRMQWVIAIAARYHCAYVCNHNEWVTGGHSTGNVGYMFGCEKDRVIGDRRNIIDASEIKRVKASSPRLHYHTSSHFSLGHKLGRPLLRSSAWLLDINPRDKNKVYNVKCPREQTVTHEMTWKWMRSQYHAVRIAKHRNPDAWGMTSETKRRLRIAFHLRRGDRPDACPVWLYLNALRDLSEALPWINEDNTKILIVGQVDQRDAEFNCMLRLSSAGFLINQRDASAALMHDLDHISLSDVLILGGGGSFPPFAATLQHQGIILHALTKYSALDGIPHAYALDDHGRFSCSYNFSDFVGEIAGLDTTADGSAFRERLRLAMEDYTSWFKQDKPCEGRKKRNGFDPRKCRPPDFSRDDAKIPCTPMALKPTSSPSQASVETNFQLPTKPTSNVTVSELGLHPLDKRYVACTHACQHACLEKPILGKRKCKGGCCKPWGSFTAFETLAHDHVAFFPLRCAGNINHDFHQNFWPLYWWTSVYAQSNSAILVQREADRNPNCPSSHWTDDLFWKVSREKKWKVYNLSKEKEYCITGQLHLMSSVACCDYSLKPLALLHEAKPIIWSAVLGHPQPSAPSKTGLIYSRAQSQWRRILEPEKLLPLFREDLQVNILDDMPATLALQAQLFSSVQLVLAPNGGWAPNAIFMTASSCLIELHLYRLDSWVSSFGLQAELGEVLLIVGDYRDPRKKRIYRRGRVGGDDDFLVRGAKDTLFSDIYGKMSRSRLCVEYLAKCHACERGRVMV</sequence>
<feature type="domain" description="Glycosyltransferase 61 catalytic" evidence="1">
    <location>
        <begin position="695"/>
        <end position="778"/>
    </location>
</feature>
<accession>A0ABP0R151</accession>
<name>A0ABP0R151_9DINO</name>
<gene>
    <name evidence="2" type="ORF">CCMP2556_LOCUS44699</name>
</gene>
<protein>
    <recommendedName>
        <fullName evidence="1">Glycosyltransferase 61 catalytic domain-containing protein</fullName>
    </recommendedName>
</protein>
<comment type="caution">
    <text evidence="2">The sequence shown here is derived from an EMBL/GenBank/DDBJ whole genome shotgun (WGS) entry which is preliminary data.</text>
</comment>
<evidence type="ECO:0000313" key="3">
    <source>
        <dbReference type="Proteomes" id="UP001642484"/>
    </source>
</evidence>